<evidence type="ECO:0000259" key="7">
    <source>
        <dbReference type="Pfam" id="PF00933"/>
    </source>
</evidence>
<name>A0A5N1IP75_9BACT</name>
<comment type="similarity">
    <text evidence="2">Belongs to the glycosyl hydrolase 3 family.</text>
</comment>
<comment type="caution">
    <text evidence="8">The sequence shown here is derived from an EMBL/GenBank/DDBJ whole genome shotgun (WGS) entry which is preliminary data.</text>
</comment>
<organism evidence="8 9">
    <name type="scientific">Adhaeribacter soli</name>
    <dbReference type="NCBI Taxonomy" id="2607655"/>
    <lineage>
        <taxon>Bacteria</taxon>
        <taxon>Pseudomonadati</taxon>
        <taxon>Bacteroidota</taxon>
        <taxon>Cytophagia</taxon>
        <taxon>Cytophagales</taxon>
        <taxon>Hymenobacteraceae</taxon>
        <taxon>Adhaeribacter</taxon>
    </lineage>
</organism>
<protein>
    <recommendedName>
        <fullName evidence="3">beta-N-acetylhexosaminidase</fullName>
        <ecNumber evidence="3">3.2.1.52</ecNumber>
    </recommendedName>
</protein>
<dbReference type="InterPro" id="IPR017853">
    <property type="entry name" value="GH"/>
</dbReference>
<dbReference type="InterPro" id="IPR001764">
    <property type="entry name" value="Glyco_hydro_3_N"/>
</dbReference>
<feature type="domain" description="Beta-lactamase-related" evidence="6">
    <location>
        <begin position="592"/>
        <end position="944"/>
    </location>
</feature>
<dbReference type="EC" id="3.2.1.52" evidence="3"/>
<dbReference type="InterPro" id="IPR001466">
    <property type="entry name" value="Beta-lactam-related"/>
</dbReference>
<keyword evidence="9" id="KW-1185">Reference proteome</keyword>
<keyword evidence="4 8" id="KW-0378">Hydrolase</keyword>
<feature type="domain" description="Glycoside hydrolase family 3 N-terminal" evidence="7">
    <location>
        <begin position="33"/>
        <end position="347"/>
    </location>
</feature>
<dbReference type="PANTHER" id="PTHR30480">
    <property type="entry name" value="BETA-HEXOSAMINIDASE-RELATED"/>
    <property type="match status" value="1"/>
</dbReference>
<evidence type="ECO:0000256" key="3">
    <source>
        <dbReference type="ARBA" id="ARBA00012663"/>
    </source>
</evidence>
<keyword evidence="5" id="KW-0326">Glycosidase</keyword>
<dbReference type="SUPFAM" id="SSF56601">
    <property type="entry name" value="beta-lactamase/transpeptidase-like"/>
    <property type="match status" value="1"/>
</dbReference>
<dbReference type="Gene3D" id="3.40.710.10">
    <property type="entry name" value="DD-peptidase/beta-lactamase superfamily"/>
    <property type="match status" value="1"/>
</dbReference>
<dbReference type="Gene3D" id="3.20.20.300">
    <property type="entry name" value="Glycoside hydrolase, family 3, N-terminal domain"/>
    <property type="match status" value="1"/>
</dbReference>
<dbReference type="GO" id="GO:0005975">
    <property type="term" value="P:carbohydrate metabolic process"/>
    <property type="evidence" value="ECO:0007669"/>
    <property type="project" value="InterPro"/>
</dbReference>
<dbReference type="PANTHER" id="PTHR30480:SF13">
    <property type="entry name" value="BETA-HEXOSAMINIDASE"/>
    <property type="match status" value="1"/>
</dbReference>
<dbReference type="GO" id="GO:0009254">
    <property type="term" value="P:peptidoglycan turnover"/>
    <property type="evidence" value="ECO:0007669"/>
    <property type="project" value="TreeGrafter"/>
</dbReference>
<dbReference type="AlphaFoldDB" id="A0A5N1IP75"/>
<dbReference type="Pfam" id="PF00933">
    <property type="entry name" value="Glyco_hydro_3"/>
    <property type="match status" value="1"/>
</dbReference>
<dbReference type="EMBL" id="VTWT01000009">
    <property type="protein sequence ID" value="KAA9327433.1"/>
    <property type="molecule type" value="Genomic_DNA"/>
</dbReference>
<dbReference type="Proteomes" id="UP000326570">
    <property type="component" value="Unassembled WGS sequence"/>
</dbReference>
<accession>A0A5N1IP75</accession>
<evidence type="ECO:0000256" key="5">
    <source>
        <dbReference type="ARBA" id="ARBA00023295"/>
    </source>
</evidence>
<comment type="catalytic activity">
    <reaction evidence="1">
        <text>Hydrolysis of terminal non-reducing N-acetyl-D-hexosamine residues in N-acetyl-beta-D-hexosaminides.</text>
        <dbReference type="EC" id="3.2.1.52"/>
    </reaction>
</comment>
<dbReference type="InterPro" id="IPR036962">
    <property type="entry name" value="Glyco_hydro_3_N_sf"/>
</dbReference>
<evidence type="ECO:0000259" key="6">
    <source>
        <dbReference type="Pfam" id="PF00144"/>
    </source>
</evidence>
<dbReference type="PROSITE" id="PS00775">
    <property type="entry name" value="GLYCOSYL_HYDROL_F3"/>
    <property type="match status" value="1"/>
</dbReference>
<sequence>MSMLMSFNSSEENLVQIRQKSWVDSVFTSLTPDQRLGQLFMVAAFSNKDENSYKKIDQLVRDYNIGGLMFLQGTPYRQAVLTNRYQSLARTPLLISMDAEWGLSMRLDSSMHFAKQMTLGAMAEDKYIYLMGKEIALKMKRLGVHISFSPDVDVNVNPANPVIGNRSFGESKEQVARRGVAYLKGLQDNGIIAVAKHFPGHGDTDVDSHHALPVINADMKRLTEVELYPFRKTFEAGVMGVMVAHLYMPKIDSTANTATTLSKKLVTGILKGEMGYKGLVFTDALNMKGVSSFYKPGEVDVLALLAGNDVLLFSEDVPTAITGIKAAIAEGKITQEDIDERVKKILRAKYFAGLHKYKPIVLANLKDEVDKPVSSVVQQELYEQAVTVVKNKENLLPFRSLETVKFASVTIGIAADNPFSRTLDNYAPFDKYNVPDRFAPDSVFDKLYPKMQGHDVIVISIHGMNNTPVRNFGIGEGTRNFIKNLQLNGAYKVVVAVMGNAYSLKFFDNSNWLVCGYEDNAISQTVVPQILFGALPAKGKLPVSASPVLKAGTGVATQSLNRLRYGVPESVGMDSKILKGIDNIALEAIAYAATPGCQVLVVKDGAVVFNKAYGHYTYDKTQQVTNYTLYDIASVTKVASTLQAIMFLKDQGKLNLDLPISTYLPELKGTNKANLIIRDILVHQAGLQPYLPFWKNTLGDSAKLSPVYYASTRTDAFPNEVIPGVFSRKSMEDSLWRWTVKSKLISKKAGAERYEYKYSDLGFYMMKKLAEKLLNQNLSDFMDQNFFAPLGLSTMTFNPLTRYSRDRIAPTENDKYFRQGLVWGNVHDQGAAMLGGVAGHAGLFSNANDLAVLMQMNLNNGSYGGNKYFKNKVVQEFSRRQYKGNRRGLGWDKADPDGNGPTSNLAPLSTFGHSGFTGTCAWIDPTNKVIYIFLSNRVYPDAENNKLVQYNIRTRIHDVIYKSIVPKS</sequence>
<proteinExistence type="inferred from homology"/>
<evidence type="ECO:0000256" key="4">
    <source>
        <dbReference type="ARBA" id="ARBA00022801"/>
    </source>
</evidence>
<dbReference type="InterPro" id="IPR019800">
    <property type="entry name" value="Glyco_hydro_3_AS"/>
</dbReference>
<dbReference type="InterPro" id="IPR036881">
    <property type="entry name" value="Glyco_hydro_3_C_sf"/>
</dbReference>
<dbReference type="Pfam" id="PF00144">
    <property type="entry name" value="Beta-lactamase"/>
    <property type="match status" value="1"/>
</dbReference>
<dbReference type="SUPFAM" id="SSF52279">
    <property type="entry name" value="Beta-D-glucan exohydrolase, C-terminal domain"/>
    <property type="match status" value="1"/>
</dbReference>
<reference evidence="8 9" key="1">
    <citation type="submission" date="2019-09" db="EMBL/GenBank/DDBJ databases">
        <title>Genome sequence of Adhaeribacter sp. M2.</title>
        <authorList>
            <person name="Srinivasan S."/>
        </authorList>
    </citation>
    <scope>NUCLEOTIDE SEQUENCE [LARGE SCALE GENOMIC DNA]</scope>
    <source>
        <strain evidence="8 9">M2</strain>
    </source>
</reference>
<evidence type="ECO:0000313" key="9">
    <source>
        <dbReference type="Proteomes" id="UP000326570"/>
    </source>
</evidence>
<dbReference type="GO" id="GO:0004563">
    <property type="term" value="F:beta-N-acetylhexosaminidase activity"/>
    <property type="evidence" value="ECO:0007669"/>
    <property type="project" value="UniProtKB-EC"/>
</dbReference>
<evidence type="ECO:0000313" key="8">
    <source>
        <dbReference type="EMBL" id="KAA9327433.1"/>
    </source>
</evidence>
<evidence type="ECO:0000256" key="1">
    <source>
        <dbReference type="ARBA" id="ARBA00001231"/>
    </source>
</evidence>
<gene>
    <name evidence="8" type="ORF">F0P94_15690</name>
</gene>
<evidence type="ECO:0000256" key="2">
    <source>
        <dbReference type="ARBA" id="ARBA00005336"/>
    </source>
</evidence>
<dbReference type="InterPro" id="IPR050226">
    <property type="entry name" value="NagZ_Beta-hexosaminidase"/>
</dbReference>
<dbReference type="InterPro" id="IPR012338">
    <property type="entry name" value="Beta-lactam/transpept-like"/>
</dbReference>
<dbReference type="SUPFAM" id="SSF51445">
    <property type="entry name" value="(Trans)glycosidases"/>
    <property type="match status" value="1"/>
</dbReference>